<dbReference type="RefSeq" id="WP_371160021.1">
    <property type="nucleotide sequence ID" value="NZ_JBEDNX010000001.1"/>
</dbReference>
<gene>
    <name evidence="2" type="ORF">ABNG04_03305</name>
</gene>
<reference evidence="2 3" key="1">
    <citation type="submission" date="2024-06" db="EMBL/GenBank/DDBJ databases">
        <title>Halorubrum miltondacostae sp. nov., a potential PHA producer isolated from an inland solar saltern in Rio Maior, Portugal.</title>
        <authorList>
            <person name="Albuquerque L."/>
            <person name="Viver T."/>
            <person name="Barroso C."/>
            <person name="Claudino R."/>
            <person name="Galvan M."/>
            <person name="Simoes G."/>
            <person name="Lobo Da Cunha A."/>
            <person name="Egas C."/>
        </authorList>
    </citation>
    <scope>NUCLEOTIDE SEQUENCE [LARGE SCALE GENOMIC DNA]</scope>
    <source>
        <strain evidence="2 3">RMP-11</strain>
    </source>
</reference>
<evidence type="ECO:0000256" key="1">
    <source>
        <dbReference type="SAM" id="MobiDB-lite"/>
    </source>
</evidence>
<sequence length="103" mass="11139">MTAPDARPADRSGERNGGDRGERPDAPSLTRSDERLLAYLDDVGTDYPAFVASNTGLYADHVESRLEALAAAGLVERVTGEAVYRLTDAGRSALRDDCPRWSD</sequence>
<comment type="caution">
    <text evidence="2">The sequence shown here is derived from an EMBL/GenBank/DDBJ whole genome shotgun (WGS) entry which is preliminary data.</text>
</comment>
<dbReference type="InterPro" id="IPR036390">
    <property type="entry name" value="WH_DNA-bd_sf"/>
</dbReference>
<keyword evidence="3" id="KW-1185">Reference proteome</keyword>
<dbReference type="InterPro" id="IPR036388">
    <property type="entry name" value="WH-like_DNA-bd_sf"/>
</dbReference>
<dbReference type="Pfam" id="PF10007">
    <property type="entry name" value="DUF2250"/>
    <property type="match status" value="1"/>
</dbReference>
<protein>
    <submittedName>
        <fullName evidence="2">DUF2250 domain-containing protein</fullName>
    </submittedName>
</protein>
<dbReference type="Proteomes" id="UP001567572">
    <property type="component" value="Unassembled WGS sequence"/>
</dbReference>
<feature type="compositionally biased region" description="Basic and acidic residues" evidence="1">
    <location>
        <begin position="7"/>
        <end position="33"/>
    </location>
</feature>
<organism evidence="2 3">
    <name type="scientific">Halorubrum miltondacostae</name>
    <dbReference type="NCBI Taxonomy" id="3076378"/>
    <lineage>
        <taxon>Archaea</taxon>
        <taxon>Methanobacteriati</taxon>
        <taxon>Methanobacteriota</taxon>
        <taxon>Stenosarchaea group</taxon>
        <taxon>Halobacteria</taxon>
        <taxon>Halobacteriales</taxon>
        <taxon>Haloferacaceae</taxon>
        <taxon>Halorubrum</taxon>
    </lineage>
</organism>
<dbReference type="SUPFAM" id="SSF46785">
    <property type="entry name" value="Winged helix' DNA-binding domain"/>
    <property type="match status" value="1"/>
</dbReference>
<accession>A0ABD5LYI5</accession>
<dbReference type="InterPro" id="IPR019254">
    <property type="entry name" value="DUF2250"/>
</dbReference>
<feature type="region of interest" description="Disordered" evidence="1">
    <location>
        <begin position="1"/>
        <end position="33"/>
    </location>
</feature>
<dbReference type="Gene3D" id="1.10.10.10">
    <property type="entry name" value="Winged helix-like DNA-binding domain superfamily/Winged helix DNA-binding domain"/>
    <property type="match status" value="1"/>
</dbReference>
<dbReference type="AlphaFoldDB" id="A0ABD5LYI5"/>
<evidence type="ECO:0000313" key="3">
    <source>
        <dbReference type="Proteomes" id="UP001567572"/>
    </source>
</evidence>
<proteinExistence type="predicted"/>
<dbReference type="EMBL" id="JBEDNY010000001">
    <property type="protein sequence ID" value="MEZ3162913.1"/>
    <property type="molecule type" value="Genomic_DNA"/>
</dbReference>
<evidence type="ECO:0000313" key="2">
    <source>
        <dbReference type="EMBL" id="MEZ3162913.1"/>
    </source>
</evidence>
<name>A0ABD5LYI5_9EURY</name>